<dbReference type="PANTHER" id="PTHR34861">
    <property type="match status" value="1"/>
</dbReference>
<evidence type="ECO:0000313" key="1">
    <source>
        <dbReference type="EMBL" id="AOZ10192.1"/>
    </source>
</evidence>
<name>A0ABM6FEB0_9BURK</name>
<dbReference type="Pfam" id="PF04199">
    <property type="entry name" value="Cyclase"/>
    <property type="match status" value="1"/>
</dbReference>
<reference evidence="1 2" key="1">
    <citation type="submission" date="2016-10" db="EMBL/GenBank/DDBJ databases">
        <title>Complete genome sequences of three Cupriavidus strains isolated from various Malaysian environments.</title>
        <authorList>
            <person name="Abdullah A.A.-A."/>
            <person name="Shafie N.A.H."/>
            <person name="Lau N.S."/>
        </authorList>
    </citation>
    <scope>NUCLEOTIDE SEQUENCE [LARGE SCALE GENOMIC DNA]</scope>
    <source>
        <strain evidence="1 2">USMAA1020</strain>
    </source>
</reference>
<dbReference type="Proteomes" id="UP000177515">
    <property type="component" value="Chromosome 2"/>
</dbReference>
<gene>
    <name evidence="1" type="ORF">BKK80_31735</name>
</gene>
<dbReference type="RefSeq" id="WP_071072705.1">
    <property type="nucleotide sequence ID" value="NZ_CP017755.1"/>
</dbReference>
<dbReference type="Gene3D" id="3.50.30.50">
    <property type="entry name" value="Putative cyclase"/>
    <property type="match status" value="1"/>
</dbReference>
<dbReference type="EMBL" id="CP017755">
    <property type="protein sequence ID" value="AOZ10192.1"/>
    <property type="molecule type" value="Genomic_DNA"/>
</dbReference>
<proteinExistence type="predicted"/>
<accession>A0ABM6FEB0</accession>
<organism evidence="1 2">
    <name type="scientific">Cupriavidus malaysiensis</name>
    <dbReference type="NCBI Taxonomy" id="367825"/>
    <lineage>
        <taxon>Bacteria</taxon>
        <taxon>Pseudomonadati</taxon>
        <taxon>Pseudomonadota</taxon>
        <taxon>Betaproteobacteria</taxon>
        <taxon>Burkholderiales</taxon>
        <taxon>Burkholderiaceae</taxon>
        <taxon>Cupriavidus</taxon>
    </lineage>
</organism>
<protein>
    <submittedName>
        <fullName evidence="1">Cyclase</fullName>
    </submittedName>
</protein>
<dbReference type="SUPFAM" id="SSF102198">
    <property type="entry name" value="Putative cyclase"/>
    <property type="match status" value="1"/>
</dbReference>
<dbReference type="InterPro" id="IPR007325">
    <property type="entry name" value="KFase/CYL"/>
</dbReference>
<keyword evidence="2" id="KW-1185">Reference proteome</keyword>
<sequence>MNTTQTRWRFRPDHSNWGDYGPDDRLGQLNEITPERRRRALEEATDGIAFCLSLPLDKGPRLNASRHPPSLAAALRDGRPRYNQCARDLHAGLTDVVCDDRVTLYTQFSTQWDALAHVGALFDADGDGEPEIRYYNGWPPADIGLSALGIEHMAATGVQGRGVMIDLHRHFGTTRVQVGYEKLARILDIDGIVVEPGDMVCLHTGFAQLLLDGVPRTAEDLAQACPVLDGSDRQLHEWISATRIAVLAADNVAVEARPAAPEAGYSGPLLPLHEHCLFKRGVHLGELWHLTPLARWLHAHQRYRFLLTAPPLRLPGAAGSPATPVATV</sequence>
<evidence type="ECO:0000313" key="2">
    <source>
        <dbReference type="Proteomes" id="UP000177515"/>
    </source>
</evidence>
<dbReference type="InterPro" id="IPR037175">
    <property type="entry name" value="KFase_sf"/>
</dbReference>